<gene>
    <name evidence="2" type="ORF">NCTC12860_01093</name>
</gene>
<feature type="compositionally biased region" description="Polar residues" evidence="1">
    <location>
        <begin position="1"/>
        <end position="12"/>
    </location>
</feature>
<dbReference type="SUPFAM" id="SSF101967">
    <property type="entry name" value="Adhesin YadA, collagen-binding domain"/>
    <property type="match status" value="1"/>
</dbReference>
<dbReference type="AlphaFoldDB" id="A0A336NM63"/>
<organism evidence="2 3">
    <name type="scientific">Bartonella grahamii</name>
    <dbReference type="NCBI Taxonomy" id="33045"/>
    <lineage>
        <taxon>Bacteria</taxon>
        <taxon>Pseudomonadati</taxon>
        <taxon>Pseudomonadota</taxon>
        <taxon>Alphaproteobacteria</taxon>
        <taxon>Hyphomicrobiales</taxon>
        <taxon>Bartonellaceae</taxon>
        <taxon>Bartonella</taxon>
    </lineage>
</organism>
<dbReference type="InterPro" id="IPR011049">
    <property type="entry name" value="Serralysin-like_metalloprot_C"/>
</dbReference>
<protein>
    <submittedName>
        <fullName evidence="2">Uncharacterized protein</fullName>
    </submittedName>
</protein>
<dbReference type="Gene3D" id="2.150.10.10">
    <property type="entry name" value="Serralysin-like metalloprotease, C-terminal"/>
    <property type="match status" value="1"/>
</dbReference>
<evidence type="ECO:0000313" key="2">
    <source>
        <dbReference type="EMBL" id="SSZ39872.1"/>
    </source>
</evidence>
<name>A0A336NM63_BARGR</name>
<dbReference type="EMBL" id="UFTD01000001">
    <property type="protein sequence ID" value="SSZ39872.1"/>
    <property type="molecule type" value="Genomic_DNA"/>
</dbReference>
<dbReference type="RefSeq" id="WP_026500603.1">
    <property type="nucleotide sequence ID" value="NZ_CACVBG010000001.1"/>
</dbReference>
<evidence type="ECO:0000256" key="1">
    <source>
        <dbReference type="SAM" id="MobiDB-lite"/>
    </source>
</evidence>
<dbReference type="Proteomes" id="UP000253846">
    <property type="component" value="Unassembled WGS sequence"/>
</dbReference>
<reference evidence="2 3" key="1">
    <citation type="submission" date="2018-06" db="EMBL/GenBank/DDBJ databases">
        <authorList>
            <consortium name="Pathogen Informatics"/>
            <person name="Doyle S."/>
        </authorList>
    </citation>
    <scope>NUCLEOTIDE SEQUENCE [LARGE SCALE GENOMIC DNA]</scope>
    <source>
        <strain evidence="2 3">NCTC12860</strain>
    </source>
</reference>
<evidence type="ECO:0000313" key="3">
    <source>
        <dbReference type="Proteomes" id="UP000253846"/>
    </source>
</evidence>
<sequence>MNNNSTITMSSENNEDARIIDGSDTLRHDFITRMQRFTGMQRIPNTSIALGSGTQAEKEWSVTVGNMAHALGKSSVAIGGEYNIEERIWR</sequence>
<feature type="region of interest" description="Disordered" evidence="1">
    <location>
        <begin position="1"/>
        <end position="20"/>
    </location>
</feature>
<accession>A0A336NM63</accession>
<proteinExistence type="predicted"/>